<proteinExistence type="inferred from homology"/>
<dbReference type="GO" id="GO:0005886">
    <property type="term" value="C:plasma membrane"/>
    <property type="evidence" value="ECO:0007669"/>
    <property type="project" value="TreeGrafter"/>
</dbReference>
<dbReference type="EnsemblProtists" id="PYU1_T014316">
    <property type="protein sequence ID" value="PYU1_T014316"/>
    <property type="gene ID" value="PYU1_G014286"/>
</dbReference>
<evidence type="ECO:0000313" key="4">
    <source>
        <dbReference type="EnsemblProtists" id="PYU1_T014316"/>
    </source>
</evidence>
<dbReference type="SUPFAM" id="SSF51735">
    <property type="entry name" value="NAD(P)-binding Rossmann-fold domains"/>
    <property type="match status" value="1"/>
</dbReference>
<reference evidence="5" key="2">
    <citation type="submission" date="2010-04" db="EMBL/GenBank/DDBJ databases">
        <authorList>
            <person name="Buell R."/>
            <person name="Hamilton J."/>
            <person name="Hostetler J."/>
        </authorList>
    </citation>
    <scope>NUCLEOTIDE SEQUENCE [LARGE SCALE GENOMIC DNA]</scope>
    <source>
        <strain evidence="5">DAOM:BR144</strain>
    </source>
</reference>
<evidence type="ECO:0000313" key="5">
    <source>
        <dbReference type="Proteomes" id="UP000019132"/>
    </source>
</evidence>
<evidence type="ECO:0000256" key="1">
    <source>
        <dbReference type="ARBA" id="ARBA00038048"/>
    </source>
</evidence>
<protein>
    <recommendedName>
        <fullName evidence="3">Saccharopine dehydrogenase NADP binding domain-containing protein</fullName>
    </recommendedName>
</protein>
<dbReference type="InterPro" id="IPR005097">
    <property type="entry name" value="Sacchrp_dh_NADP-bd"/>
</dbReference>
<dbReference type="Gene3D" id="3.40.50.720">
    <property type="entry name" value="NAD(P)-binding Rossmann-like Domain"/>
    <property type="match status" value="1"/>
</dbReference>
<dbReference type="HOGENOM" id="CLU_031002_0_2_1"/>
<reference evidence="5" key="1">
    <citation type="journal article" date="2010" name="Genome Biol.">
        <title>Genome sequence of the necrotrophic plant pathogen Pythium ultimum reveals original pathogenicity mechanisms and effector repertoire.</title>
        <authorList>
            <person name="Levesque C.A."/>
            <person name="Brouwer H."/>
            <person name="Cano L."/>
            <person name="Hamilton J.P."/>
            <person name="Holt C."/>
            <person name="Huitema E."/>
            <person name="Raffaele S."/>
            <person name="Robideau G.P."/>
            <person name="Thines M."/>
            <person name="Win J."/>
            <person name="Zerillo M.M."/>
            <person name="Beakes G.W."/>
            <person name="Boore J.L."/>
            <person name="Busam D."/>
            <person name="Dumas B."/>
            <person name="Ferriera S."/>
            <person name="Fuerstenberg S.I."/>
            <person name="Gachon C.M."/>
            <person name="Gaulin E."/>
            <person name="Govers F."/>
            <person name="Grenville-Briggs L."/>
            <person name="Horner N."/>
            <person name="Hostetler J."/>
            <person name="Jiang R.H."/>
            <person name="Johnson J."/>
            <person name="Krajaejun T."/>
            <person name="Lin H."/>
            <person name="Meijer H.J."/>
            <person name="Moore B."/>
            <person name="Morris P."/>
            <person name="Phuntmart V."/>
            <person name="Puiu D."/>
            <person name="Shetty J."/>
            <person name="Stajich J.E."/>
            <person name="Tripathy S."/>
            <person name="Wawra S."/>
            <person name="van West P."/>
            <person name="Whitty B.R."/>
            <person name="Coutinho P.M."/>
            <person name="Henrissat B."/>
            <person name="Martin F."/>
            <person name="Thomas P.D."/>
            <person name="Tyler B.M."/>
            <person name="De Vries R.P."/>
            <person name="Kamoun S."/>
            <person name="Yandell M."/>
            <person name="Tisserat N."/>
            <person name="Buell C.R."/>
        </authorList>
    </citation>
    <scope>NUCLEOTIDE SEQUENCE</scope>
    <source>
        <strain evidence="5">DAOM:BR144</strain>
    </source>
</reference>
<dbReference type="EMBL" id="GL376566">
    <property type="status" value="NOT_ANNOTATED_CDS"/>
    <property type="molecule type" value="Genomic_DNA"/>
</dbReference>
<evidence type="ECO:0000256" key="2">
    <source>
        <dbReference type="SAM" id="Phobius"/>
    </source>
</evidence>
<dbReference type="InterPro" id="IPR051276">
    <property type="entry name" value="Saccharopine_DH-like_oxidrdct"/>
</dbReference>
<evidence type="ECO:0000259" key="3">
    <source>
        <dbReference type="Pfam" id="PF03435"/>
    </source>
</evidence>
<dbReference type="GO" id="GO:0005739">
    <property type="term" value="C:mitochondrion"/>
    <property type="evidence" value="ECO:0007669"/>
    <property type="project" value="TreeGrafter"/>
</dbReference>
<dbReference type="InterPro" id="IPR036291">
    <property type="entry name" value="NAD(P)-bd_dom_sf"/>
</dbReference>
<keyword evidence="5" id="KW-1185">Reference proteome</keyword>
<comment type="similarity">
    <text evidence="1">Belongs to the saccharopine dehydrogenase family.</text>
</comment>
<dbReference type="Proteomes" id="UP000019132">
    <property type="component" value="Unassembled WGS sequence"/>
</dbReference>
<feature type="domain" description="Saccharopine dehydrogenase NADP binding" evidence="3">
    <location>
        <begin position="7"/>
        <end position="149"/>
    </location>
</feature>
<dbReference type="GO" id="GO:0005811">
    <property type="term" value="C:lipid droplet"/>
    <property type="evidence" value="ECO:0007669"/>
    <property type="project" value="TreeGrafter"/>
</dbReference>
<name>K3XAR7_GLOUD</name>
<keyword evidence="2" id="KW-0812">Transmembrane</keyword>
<reference evidence="4" key="3">
    <citation type="submission" date="2015-02" db="UniProtKB">
        <authorList>
            <consortium name="EnsemblProtists"/>
        </authorList>
    </citation>
    <scope>IDENTIFICATION</scope>
    <source>
        <strain evidence="4">DAOM BR144</strain>
    </source>
</reference>
<feature type="transmembrane region" description="Helical" evidence="2">
    <location>
        <begin position="294"/>
        <end position="313"/>
    </location>
</feature>
<dbReference type="GO" id="GO:0009247">
    <property type="term" value="P:glycolipid biosynthetic process"/>
    <property type="evidence" value="ECO:0007669"/>
    <property type="project" value="TreeGrafter"/>
</dbReference>
<accession>K3XAR7</accession>
<dbReference type="FunCoup" id="K3XAR7">
    <property type="interactions" value="2"/>
</dbReference>
<dbReference type="Pfam" id="PF03435">
    <property type="entry name" value="Sacchrp_dh_NADP"/>
    <property type="match status" value="1"/>
</dbReference>
<organism evidence="4 5">
    <name type="scientific">Globisporangium ultimum (strain ATCC 200006 / CBS 805.95 / DAOM BR144)</name>
    <name type="common">Pythium ultimum</name>
    <dbReference type="NCBI Taxonomy" id="431595"/>
    <lineage>
        <taxon>Eukaryota</taxon>
        <taxon>Sar</taxon>
        <taxon>Stramenopiles</taxon>
        <taxon>Oomycota</taxon>
        <taxon>Peronosporomycetes</taxon>
        <taxon>Pythiales</taxon>
        <taxon>Pythiaceae</taxon>
        <taxon>Globisporangium</taxon>
    </lineage>
</organism>
<dbReference type="PANTHER" id="PTHR12286:SF5">
    <property type="entry name" value="SACCHAROPINE DEHYDROGENASE-LIKE OXIDOREDUCTASE"/>
    <property type="match status" value="1"/>
</dbReference>
<dbReference type="InParanoid" id="K3XAR7"/>
<keyword evidence="2" id="KW-1133">Transmembrane helix</keyword>
<keyword evidence="2" id="KW-0472">Membrane</keyword>
<dbReference type="PANTHER" id="PTHR12286">
    <property type="entry name" value="SACCHAROPINE DEHYDROGENASE-LIKE OXIDOREDUCTASE"/>
    <property type="match status" value="1"/>
</dbReference>
<sequence length="424" mass="45671">MAKQFDVIVFGATGFTGALVARYLLQEPETALGATGGLKWALAARSASKLASVKDELKTKVPSVAPEAIDAIPTVIANSGDEASLVAMVRQTKVVLSIVGPYKLYGSLLVKACAENGVHYCDLTGEVLWIDEMVAKYEAAARESGAILVNCCGFESIPSDITTFLLADDIKQKHGSDTSEIDLYFTKLKGEASGGTLASVFAVIETSSSKDLARSRHPFLLTDERTRADKEVQGLVKPNATSAKITYDNVLKKWSSLFIGGSVNQAIVHRSNYLLQGLYGKNFVYRERQVVGGYWKNLFATVGVALLGIALYFRWTRALIKRIAPSPGQGPSEEVMKNGFFVAESVGYNADSKAVVKAKTVGSGDPGYSLTSKLISECAICLAKDEFGRTKLPGGFYTPASAFGHKIAKRLDSKKYITFQLEAL</sequence>
<dbReference type="AlphaFoldDB" id="K3XAR7"/>
<dbReference type="eggNOG" id="KOG2733">
    <property type="taxonomic scope" value="Eukaryota"/>
</dbReference>
<dbReference type="VEuPathDB" id="FungiDB:PYU1_G014286"/>
<dbReference type="OMA" id="GPYQLYG"/>